<keyword evidence="6 8" id="KW-0391">Immunity</keyword>
<evidence type="ECO:0000256" key="10">
    <source>
        <dbReference type="SAM" id="SignalP"/>
    </source>
</evidence>
<evidence type="ECO:0000259" key="11">
    <source>
        <dbReference type="SMART" id="SM00644"/>
    </source>
</evidence>
<sequence length="191" mass="20554">MHNRSSTMANKALVLLAVFFCAQAALGVTIISKSQWGGRSATSKTTLASSLSYAVIHHTAGNYCTTQAACQTQLKNIQAYHMDSLGWADIGYNFLIGGDGNVYEGRGWNVVGAHATNWNSKSIGISFLGNYNTDKITSAQITAAKGLLADAVSRGQIISGYTLYGHRQVSATECPGTNIWNEIRTWANWKA</sequence>
<comment type="subcellular location">
    <subcellularLocation>
        <location evidence="1">Secreted</location>
    </subcellularLocation>
</comment>
<dbReference type="InterPro" id="IPR017331">
    <property type="entry name" value="Peptidoglycan_recognition"/>
</dbReference>
<dbReference type="GO" id="GO:0009253">
    <property type="term" value="P:peptidoglycan catabolic process"/>
    <property type="evidence" value="ECO:0007669"/>
    <property type="project" value="InterPro"/>
</dbReference>
<proteinExistence type="inferred from homology"/>
<dbReference type="PANTHER" id="PTHR11022">
    <property type="entry name" value="PEPTIDOGLYCAN RECOGNITION PROTEIN"/>
    <property type="match status" value="1"/>
</dbReference>
<evidence type="ECO:0000256" key="1">
    <source>
        <dbReference type="ARBA" id="ARBA00004613"/>
    </source>
</evidence>
<dbReference type="Pfam" id="PF01510">
    <property type="entry name" value="Amidase_2"/>
    <property type="match status" value="1"/>
</dbReference>
<dbReference type="InterPro" id="IPR015510">
    <property type="entry name" value="PGRP"/>
</dbReference>
<dbReference type="GO" id="GO:0045087">
    <property type="term" value="P:innate immune response"/>
    <property type="evidence" value="ECO:0007669"/>
    <property type="project" value="UniProtKB-KW"/>
</dbReference>
<keyword evidence="4 8" id="KW-0399">Innate immunity</keyword>
<feature type="domain" description="N-acetylmuramoyl-L-alanine amidase" evidence="11">
    <location>
        <begin position="41"/>
        <end position="176"/>
    </location>
</feature>
<dbReference type="GO" id="GO:0042834">
    <property type="term" value="F:peptidoglycan binding"/>
    <property type="evidence" value="ECO:0007669"/>
    <property type="project" value="InterPro"/>
</dbReference>
<dbReference type="InterPro" id="IPR006619">
    <property type="entry name" value="PGRP_domain_met/bac"/>
</dbReference>
<evidence type="ECO:0000256" key="4">
    <source>
        <dbReference type="ARBA" id="ARBA00022588"/>
    </source>
</evidence>
<evidence type="ECO:0000256" key="3">
    <source>
        <dbReference type="ARBA" id="ARBA00022525"/>
    </source>
</evidence>
<evidence type="ECO:0000313" key="14">
    <source>
        <dbReference type="RefSeq" id="XP_001361529.3"/>
    </source>
</evidence>
<feature type="chain" id="PRO_5026250712" description="Peptidoglycan-recognition protein" evidence="10">
    <location>
        <begin position="28"/>
        <end position="191"/>
    </location>
</feature>
<dbReference type="InterPro" id="IPR002502">
    <property type="entry name" value="Amidase_domain"/>
</dbReference>
<dbReference type="PANTHER" id="PTHR11022:SF75">
    <property type="entry name" value="PEPTIDOGLYCAN-RECOGNITION PROTEIN SB1-RELATED"/>
    <property type="match status" value="1"/>
</dbReference>
<evidence type="ECO:0000256" key="7">
    <source>
        <dbReference type="ARBA" id="ARBA00023157"/>
    </source>
</evidence>
<keyword evidence="7" id="KW-1015">Disulfide bond</keyword>
<dbReference type="PIRSF" id="PIRSF037945">
    <property type="entry name" value="PGRPs"/>
    <property type="match status" value="1"/>
</dbReference>
<dbReference type="GO" id="GO:0005576">
    <property type="term" value="C:extracellular region"/>
    <property type="evidence" value="ECO:0007669"/>
    <property type="project" value="UniProtKB-SubCell"/>
</dbReference>
<dbReference type="CDD" id="cd06583">
    <property type="entry name" value="PGRP"/>
    <property type="match status" value="1"/>
</dbReference>
<accession>A0A6I8UVF7</accession>
<evidence type="ECO:0000256" key="8">
    <source>
        <dbReference type="PIRNR" id="PIRNR037945"/>
    </source>
</evidence>
<dbReference type="GO" id="GO:0008270">
    <property type="term" value="F:zinc ion binding"/>
    <property type="evidence" value="ECO:0007669"/>
    <property type="project" value="InterPro"/>
</dbReference>
<dbReference type="InParanoid" id="A0A6I8UVF7"/>
<dbReference type="AlphaFoldDB" id="A0A6I8UVF7"/>
<feature type="disulfide bond" evidence="9">
    <location>
        <begin position="64"/>
        <end position="70"/>
    </location>
</feature>
<dbReference type="Gene3D" id="3.40.80.10">
    <property type="entry name" value="Peptidoglycan recognition protein-like"/>
    <property type="match status" value="1"/>
</dbReference>
<dbReference type="Proteomes" id="UP000001819">
    <property type="component" value="Chromosome 3"/>
</dbReference>
<feature type="domain" description="Peptidoglycan recognition protein family" evidence="12">
    <location>
        <begin position="28"/>
        <end position="170"/>
    </location>
</feature>
<dbReference type="RefSeq" id="XP_001361529.3">
    <property type="nucleotide sequence ID" value="XM_001361492.4"/>
</dbReference>
<dbReference type="SUPFAM" id="SSF55846">
    <property type="entry name" value="N-acetylmuramoyl-L-alanine amidase-like"/>
    <property type="match status" value="1"/>
</dbReference>
<comment type="similarity">
    <text evidence="2 8">Belongs to the N-acetylmuramoyl-L-alanine amidase 2 family.</text>
</comment>
<evidence type="ECO:0000256" key="2">
    <source>
        <dbReference type="ARBA" id="ARBA00007553"/>
    </source>
</evidence>
<dbReference type="FunCoup" id="A0A6I8UVF7">
    <property type="interactions" value="67"/>
</dbReference>
<dbReference type="FunFam" id="3.40.80.10:FF:000001">
    <property type="entry name" value="Peptidoglycan recognition protein 1"/>
    <property type="match status" value="1"/>
</dbReference>
<dbReference type="GO" id="GO:0008745">
    <property type="term" value="F:N-acetylmuramoyl-L-alanine amidase activity"/>
    <property type="evidence" value="ECO:0007669"/>
    <property type="project" value="InterPro"/>
</dbReference>
<reference evidence="13" key="1">
    <citation type="submission" date="2024-06" db="UniProtKB">
        <authorList>
            <consortium name="RefSeq"/>
        </authorList>
    </citation>
    <scope>NUCLEOTIDE SEQUENCE [LARGE SCALE GENOMIC DNA]</scope>
    <source>
        <strain evidence="13">MV2-25</strain>
    </source>
</reference>
<evidence type="ECO:0000256" key="9">
    <source>
        <dbReference type="PIRSR" id="PIRSR037945-1"/>
    </source>
</evidence>
<dbReference type="InterPro" id="IPR036505">
    <property type="entry name" value="Amidase/PGRP_sf"/>
</dbReference>
<keyword evidence="5 10" id="KW-0732">Signal</keyword>
<name>A0A6I8UVF7_DROPS</name>
<evidence type="ECO:0000256" key="6">
    <source>
        <dbReference type="ARBA" id="ARBA00022859"/>
    </source>
</evidence>
<evidence type="ECO:0000313" key="13">
    <source>
        <dbReference type="Proteomes" id="UP000001819"/>
    </source>
</evidence>
<keyword evidence="3" id="KW-0964">Secreted</keyword>
<keyword evidence="13" id="KW-1185">Reference proteome</keyword>
<evidence type="ECO:0000256" key="5">
    <source>
        <dbReference type="ARBA" id="ARBA00022729"/>
    </source>
</evidence>
<feature type="signal peptide" evidence="10">
    <location>
        <begin position="1"/>
        <end position="27"/>
    </location>
</feature>
<evidence type="ECO:0000259" key="12">
    <source>
        <dbReference type="SMART" id="SM00701"/>
    </source>
</evidence>
<dbReference type="SMART" id="SM00644">
    <property type="entry name" value="Ami_2"/>
    <property type="match status" value="1"/>
</dbReference>
<gene>
    <name evidence="14" type="primary">PGRP-SC2</name>
</gene>
<dbReference type="KEGG" id="dpo:4805065"/>
<dbReference type="SMART" id="SM00701">
    <property type="entry name" value="PGRP"/>
    <property type="match status" value="1"/>
</dbReference>
<protein>
    <recommendedName>
        <fullName evidence="8">Peptidoglycan-recognition protein</fullName>
    </recommendedName>
</protein>
<organism evidence="13 14">
    <name type="scientific">Drosophila pseudoobscura pseudoobscura</name>
    <name type="common">Fruit fly</name>
    <dbReference type="NCBI Taxonomy" id="46245"/>
    <lineage>
        <taxon>Eukaryota</taxon>
        <taxon>Metazoa</taxon>
        <taxon>Ecdysozoa</taxon>
        <taxon>Arthropoda</taxon>
        <taxon>Hexapoda</taxon>
        <taxon>Insecta</taxon>
        <taxon>Pterygota</taxon>
        <taxon>Neoptera</taxon>
        <taxon>Endopterygota</taxon>
        <taxon>Diptera</taxon>
        <taxon>Brachycera</taxon>
        <taxon>Muscomorpha</taxon>
        <taxon>Ephydroidea</taxon>
        <taxon>Drosophilidae</taxon>
        <taxon>Drosophila</taxon>
        <taxon>Sophophora</taxon>
    </lineage>
</organism>
<reference evidence="14" key="2">
    <citation type="submission" date="2025-08" db="UniProtKB">
        <authorList>
            <consortium name="RefSeq"/>
        </authorList>
    </citation>
    <scope>IDENTIFICATION</scope>
    <source>
        <strain evidence="14">MV-25-SWS-2005</strain>
        <tissue evidence="14">Whole body</tissue>
    </source>
</reference>